<dbReference type="AlphaFoldDB" id="A0A0F9T3G7"/>
<dbReference type="EMBL" id="LAZR01001500">
    <property type="protein sequence ID" value="KKN43621.1"/>
    <property type="molecule type" value="Genomic_DNA"/>
</dbReference>
<proteinExistence type="predicted"/>
<gene>
    <name evidence="1" type="ORF">LCGC14_0701220</name>
</gene>
<name>A0A0F9T3G7_9ZZZZ</name>
<dbReference type="NCBIfam" id="TIGR04387">
    <property type="entry name" value="capsid_maj_N4"/>
    <property type="match status" value="1"/>
</dbReference>
<reference evidence="1" key="1">
    <citation type="journal article" date="2015" name="Nature">
        <title>Complex archaea that bridge the gap between prokaryotes and eukaryotes.</title>
        <authorList>
            <person name="Spang A."/>
            <person name="Saw J.H."/>
            <person name="Jorgensen S.L."/>
            <person name="Zaremba-Niedzwiedzka K."/>
            <person name="Martijn J."/>
            <person name="Lind A.E."/>
            <person name="van Eijk R."/>
            <person name="Schleper C."/>
            <person name="Guy L."/>
            <person name="Ettema T.J."/>
        </authorList>
    </citation>
    <scope>NUCLEOTIDE SEQUENCE</scope>
</reference>
<dbReference type="Pfam" id="PF13252">
    <property type="entry name" value="Phage_capsid_3"/>
    <property type="match status" value="1"/>
</dbReference>
<dbReference type="InterPro" id="IPR025267">
    <property type="entry name" value="ORF017-like"/>
</dbReference>
<sequence length="336" mass="36255">MAAQQKLVTNTVTELDYWIPTIWSRDVYEEAKTKMYWGRFTGPEGSGMPIIQKNELLTKPGETINISRIANLTGAGVSGSTTLRGTEEQFSLAQVTVTPEWYRHAVAADGKAEKQITQDFKMKADAGLSYWMAKKMDTDMWTNARQTGAVGFDAATITIVYGNNATGIDNIDSADTMGVTEIAKASATLRGNDIDPVSIPGMPAGLGYYLLFIHPNQAYSLKQDSDWINRHQNASVRGETNPLFTGALGEIDGVIVHETTQCTRANNANSPVVSTARAVMVGQEALCRGMNLDVSVVAQIDDYEFVQGIGIAAAWDDTVLASKAIVHILTAAVAPA</sequence>
<evidence type="ECO:0000313" key="1">
    <source>
        <dbReference type="EMBL" id="KKN43621.1"/>
    </source>
</evidence>
<accession>A0A0F9T3G7</accession>
<comment type="caution">
    <text evidence="1">The sequence shown here is derived from an EMBL/GenBank/DDBJ whole genome shotgun (WGS) entry which is preliminary data.</text>
</comment>
<organism evidence="1">
    <name type="scientific">marine sediment metagenome</name>
    <dbReference type="NCBI Taxonomy" id="412755"/>
    <lineage>
        <taxon>unclassified sequences</taxon>
        <taxon>metagenomes</taxon>
        <taxon>ecological metagenomes</taxon>
    </lineage>
</organism>
<evidence type="ECO:0008006" key="2">
    <source>
        <dbReference type="Google" id="ProtNLM"/>
    </source>
</evidence>
<protein>
    <recommendedName>
        <fullName evidence="2">N4-gp56 family major capsid protein</fullName>
    </recommendedName>
</protein>